<feature type="domain" description="JmjC" evidence="1">
    <location>
        <begin position="303"/>
        <end position="455"/>
    </location>
</feature>
<organism evidence="2 3">
    <name type="scientific">Mytilus edulis</name>
    <name type="common">Blue mussel</name>
    <dbReference type="NCBI Taxonomy" id="6550"/>
    <lineage>
        <taxon>Eukaryota</taxon>
        <taxon>Metazoa</taxon>
        <taxon>Spiralia</taxon>
        <taxon>Lophotrochozoa</taxon>
        <taxon>Mollusca</taxon>
        <taxon>Bivalvia</taxon>
        <taxon>Autobranchia</taxon>
        <taxon>Pteriomorphia</taxon>
        <taxon>Mytilida</taxon>
        <taxon>Mytiloidea</taxon>
        <taxon>Mytilidae</taxon>
        <taxon>Mytilinae</taxon>
        <taxon>Mytilus</taxon>
    </lineage>
</organism>
<dbReference type="Gene3D" id="2.60.120.650">
    <property type="entry name" value="Cupin"/>
    <property type="match status" value="1"/>
</dbReference>
<evidence type="ECO:0000313" key="3">
    <source>
        <dbReference type="Proteomes" id="UP000683360"/>
    </source>
</evidence>
<dbReference type="InterPro" id="IPR050910">
    <property type="entry name" value="JMJD6_ArgDemeth/LysHydrox"/>
</dbReference>
<dbReference type="GO" id="GO:0033749">
    <property type="term" value="F:histone H4R3 demethylase activity"/>
    <property type="evidence" value="ECO:0007669"/>
    <property type="project" value="TreeGrafter"/>
</dbReference>
<name>A0A8S3RSE5_MYTED</name>
<accession>A0A8S3RSE5</accession>
<keyword evidence="3" id="KW-1185">Reference proteome</keyword>
<dbReference type="OrthoDB" id="47172at2759"/>
<dbReference type="EMBL" id="CAJPWZ010001298">
    <property type="protein sequence ID" value="CAG2212436.1"/>
    <property type="molecule type" value="Genomic_DNA"/>
</dbReference>
<dbReference type="AlphaFoldDB" id="A0A8S3RSE5"/>
<dbReference type="PROSITE" id="PS51184">
    <property type="entry name" value="JMJC"/>
    <property type="match status" value="1"/>
</dbReference>
<gene>
    <name evidence="2" type="ORF">MEDL_26405</name>
</gene>
<evidence type="ECO:0000259" key="1">
    <source>
        <dbReference type="PROSITE" id="PS51184"/>
    </source>
</evidence>
<dbReference type="PANTHER" id="PTHR12480:SF22">
    <property type="entry name" value="JMJC DOMAIN-CONTAINING PROTEIN"/>
    <property type="match status" value="1"/>
</dbReference>
<dbReference type="SUPFAM" id="SSF51197">
    <property type="entry name" value="Clavaminate synthase-like"/>
    <property type="match status" value="1"/>
</dbReference>
<dbReference type="InterPro" id="IPR003347">
    <property type="entry name" value="JmjC_dom"/>
</dbReference>
<dbReference type="Pfam" id="PF13621">
    <property type="entry name" value="Cupin_8"/>
    <property type="match status" value="1"/>
</dbReference>
<proteinExistence type="predicted"/>
<sequence length="807" mass="92643">METEEIENDIIELINEWPITQDTKPLYKGSSKTAKNLQDKPNGAEFDSKRTIDYSNEITSNCKRNIEAQVLDSHPKRRKYSGEKESLANTALAKWWRRNQSQCGTEDTAAVKGCHPNTLIKVTSRCTCCSGAFLEKQGDITEAIFHLEMAVKGAPEEKEYKWLLQKLKRILKIKTIQEKGLQRVKPGGEFPSFKQVDRISAQDLTVEEFFHNYECTSTPVIITNVQMTRVPWTLNHVKEIAGNCTVTLKKPVKQSVEWARLENSRTVPVSTYIDQIIDNTLAEPLYLFDWSLPINCPSLAKELTIPKYFAGDFLKRTEEGSLYKDSWPSLFVAPEGITSELHVDAFGSNFWMALFQGKKRWVFFPQSDVPYLYPEYEHSLDPVFAVDLSRPDLTQYPLLQLTTPIECVLEPGDVLFVPAGCPHRVKNLETSVAISSNFVDQSNFTLVNQELKINALMDIRSEELLRQFNNEKFNDQMDMHIQNKVFSEITLDTDCEICWNKIEIKGSKPLYTGCYYRPPDNNIAPIESLNTPLTRLTHSNNLPNLVLTEALEENCLTQIVKEPTRQDNILDLVLTTNPTSIENISVQDGMSDHSIVITDINLKAKTKKQVPRKVYIYKKGNMNGINEQLDKELNNFIQKANTSTIQECWNDFKDILSHAIISNIPTKILSTRWNVPWINREIKTMIRKKQRVYNKAKRTNNEKHWEEFKLLRKTVKTKLEEAHQNYISQLLEVDEEGERKTPVVGKKFWQYVKSKKRDSCGVAPLISNGKLMEDSKGKAEALNHQFVSVFTNENTSSKTKIKWQPIA</sequence>
<dbReference type="InterPro" id="IPR041667">
    <property type="entry name" value="Cupin_8"/>
</dbReference>
<dbReference type="GO" id="GO:0106140">
    <property type="term" value="F:P-TEFb complex binding"/>
    <property type="evidence" value="ECO:0007669"/>
    <property type="project" value="TreeGrafter"/>
</dbReference>
<evidence type="ECO:0000313" key="2">
    <source>
        <dbReference type="EMBL" id="CAG2212436.1"/>
    </source>
</evidence>
<reference evidence="2" key="1">
    <citation type="submission" date="2021-03" db="EMBL/GenBank/DDBJ databases">
        <authorList>
            <person name="Bekaert M."/>
        </authorList>
    </citation>
    <scope>NUCLEOTIDE SEQUENCE</scope>
</reference>
<comment type="caution">
    <text evidence="2">The sequence shown here is derived from an EMBL/GenBank/DDBJ whole genome shotgun (WGS) entry which is preliminary data.</text>
</comment>
<dbReference type="SMART" id="SM00558">
    <property type="entry name" value="JmjC"/>
    <property type="match status" value="1"/>
</dbReference>
<dbReference type="GO" id="GO:0005634">
    <property type="term" value="C:nucleus"/>
    <property type="evidence" value="ECO:0007669"/>
    <property type="project" value="TreeGrafter"/>
</dbReference>
<dbReference type="PANTHER" id="PTHR12480">
    <property type="entry name" value="ARGININE DEMETHYLASE AND LYSYL-HYDROXYLASE JMJD"/>
    <property type="match status" value="1"/>
</dbReference>
<dbReference type="GO" id="GO:0005737">
    <property type="term" value="C:cytoplasm"/>
    <property type="evidence" value="ECO:0007669"/>
    <property type="project" value="TreeGrafter"/>
</dbReference>
<dbReference type="Proteomes" id="UP000683360">
    <property type="component" value="Unassembled WGS sequence"/>
</dbReference>
<protein>
    <recommendedName>
        <fullName evidence="1">JmjC domain-containing protein</fullName>
    </recommendedName>
</protein>